<dbReference type="AlphaFoldDB" id="A0A3Q4BZA6"/>
<dbReference type="GO" id="GO:0030154">
    <property type="term" value="P:cell differentiation"/>
    <property type="evidence" value="ECO:0007669"/>
    <property type="project" value="TreeGrafter"/>
</dbReference>
<evidence type="ECO:0000313" key="2">
    <source>
        <dbReference type="Ensembl" id="ENSMMOP00000027952.1"/>
    </source>
</evidence>
<accession>A0A3Q4BZA6</accession>
<feature type="compositionally biased region" description="Low complexity" evidence="1">
    <location>
        <begin position="319"/>
        <end position="332"/>
    </location>
</feature>
<dbReference type="STRING" id="94237.ENSMMOP00000027952"/>
<feature type="region of interest" description="Disordered" evidence="1">
    <location>
        <begin position="269"/>
        <end position="382"/>
    </location>
</feature>
<feature type="region of interest" description="Disordered" evidence="1">
    <location>
        <begin position="428"/>
        <end position="545"/>
    </location>
</feature>
<evidence type="ECO:0000256" key="1">
    <source>
        <dbReference type="SAM" id="MobiDB-lite"/>
    </source>
</evidence>
<feature type="compositionally biased region" description="Polar residues" evidence="1">
    <location>
        <begin position="285"/>
        <end position="307"/>
    </location>
</feature>
<feature type="compositionally biased region" description="Polar residues" evidence="1">
    <location>
        <begin position="798"/>
        <end position="807"/>
    </location>
</feature>
<feature type="region of interest" description="Disordered" evidence="1">
    <location>
        <begin position="159"/>
        <end position="202"/>
    </location>
</feature>
<evidence type="ECO:0008006" key="4">
    <source>
        <dbReference type="Google" id="ProtNLM"/>
    </source>
</evidence>
<dbReference type="Ensembl" id="ENSMMOT00000028428.1">
    <property type="protein sequence ID" value="ENSMMOP00000027952.1"/>
    <property type="gene ID" value="ENSMMOG00000021131.1"/>
</dbReference>
<dbReference type="Proteomes" id="UP000261620">
    <property type="component" value="Unplaced"/>
</dbReference>
<feature type="region of interest" description="Disordered" evidence="1">
    <location>
        <begin position="240"/>
        <end position="259"/>
    </location>
</feature>
<feature type="compositionally biased region" description="Low complexity" evidence="1">
    <location>
        <begin position="270"/>
        <end position="284"/>
    </location>
</feature>
<feature type="region of interest" description="Disordered" evidence="1">
    <location>
        <begin position="777"/>
        <end position="842"/>
    </location>
</feature>
<keyword evidence="3" id="KW-1185">Reference proteome</keyword>
<dbReference type="OMA" id="WLCLSCC"/>
<feature type="compositionally biased region" description="Low complexity" evidence="1">
    <location>
        <begin position="191"/>
        <end position="202"/>
    </location>
</feature>
<evidence type="ECO:0000313" key="3">
    <source>
        <dbReference type="Proteomes" id="UP000261620"/>
    </source>
</evidence>
<dbReference type="InterPro" id="IPR024845">
    <property type="entry name" value="NHS-like"/>
</dbReference>
<protein>
    <recommendedName>
        <fullName evidence="4">KIAA1522</fullName>
    </recommendedName>
</protein>
<sequence>MNGCNELIQADGDLLLEGRRRRRSARGKEQRNGLEPVHTCKAALKGNEDPKRLAVHYTTSQRYQENVFIEGSRPQYLEDLHTEAQEGLKIFQQEGQTRHEKHYYRYLMALSYGPVMSVSPQATYLSTIIPNAVLPASIEVIEIDRGSVRTVSKSSLASGELSVSPLIPRRSDGDDPQTDNSHDSIPTATLTSRSTWSKSPSSNTVISKVSSQIQSCEPCVSGSVAAREDAKTKQNCVRSLSVMKTKQPPAPPQRTNSLHKTGTFFTAVKSNGSSSAEISSSPVSPTQTSRNETGGATESNNSSPQKTPSEEGKFERTMSPSSGYSSQSGTPTLSPKGISPTSPDKQKKKPVKPERSGSRASSSAASPSSSLTSLSSSTSEPVNLDIFTCSTGLELLNIPPPPKVKAPCSPPPETWVHNRRCFELLCGPSSMSKVPQKSTHTWDNSVKQAGTQAEGSKEIGSDEKQSSTEKSFLAGLTKSQAKPEELLTTNPENLPKGQENRCYPSTKQKMEASAESLPPPPLEAPRLSPMTKPENPVSMSALVPPSCIVGRDSRKIEDLIPSEPSISAKPPITAPVAPPLPAENLIHGVNFRRPTSSANRDAKSKEFLVRHKSAPTPKEDANIPLVTPSLLQMVLSNPGPQNTPQKPIRKSLSLKYPPHAVKTSSVTLNTPSVRLQEAIRMKTAAMSSRDGLPSRLGVRSPPHSCVSEQGSLSPKSPERYDMHKSPASTASFIFSRSTKMVVMETAAASSPEAQASLKQSLAAELMQVSDKLKTGVISNGGLKSDKVPPPIAKKPSQGVKSPSQNRPACSAKIDFRPCENGLQLPPPEELQPHPGGSGEHGV</sequence>
<feature type="compositionally biased region" description="Basic and acidic residues" evidence="1">
    <location>
        <begin position="455"/>
        <end position="467"/>
    </location>
</feature>
<proteinExistence type="predicted"/>
<feature type="compositionally biased region" description="Low complexity" evidence="1">
    <location>
        <begin position="358"/>
        <end position="380"/>
    </location>
</feature>
<dbReference type="Pfam" id="PF15273">
    <property type="entry name" value="NHS"/>
    <property type="match status" value="1"/>
</dbReference>
<dbReference type="PANTHER" id="PTHR23039">
    <property type="entry name" value="NANCE-HORAN SYNDROME PROTEIN"/>
    <property type="match status" value="1"/>
</dbReference>
<feature type="region of interest" description="Disordered" evidence="1">
    <location>
        <begin position="684"/>
        <end position="723"/>
    </location>
</feature>
<name>A0A3Q4BZA6_MOLML</name>
<reference evidence="2" key="1">
    <citation type="submission" date="2025-08" db="UniProtKB">
        <authorList>
            <consortium name="Ensembl"/>
        </authorList>
    </citation>
    <scope>IDENTIFICATION</scope>
</reference>
<reference evidence="2" key="2">
    <citation type="submission" date="2025-09" db="UniProtKB">
        <authorList>
            <consortium name="Ensembl"/>
        </authorList>
    </citation>
    <scope>IDENTIFICATION</scope>
</reference>
<dbReference type="PANTHER" id="PTHR23039:SF6">
    <property type="entry name" value="SIMILAR TO MKIAA1522 PROTEIN"/>
    <property type="match status" value="1"/>
</dbReference>
<feature type="compositionally biased region" description="Polar residues" evidence="1">
    <location>
        <begin position="429"/>
        <end position="454"/>
    </location>
</feature>
<organism evidence="2 3">
    <name type="scientific">Mola mola</name>
    <name type="common">Ocean sunfish</name>
    <name type="synonym">Tetraodon mola</name>
    <dbReference type="NCBI Taxonomy" id="94237"/>
    <lineage>
        <taxon>Eukaryota</taxon>
        <taxon>Metazoa</taxon>
        <taxon>Chordata</taxon>
        <taxon>Craniata</taxon>
        <taxon>Vertebrata</taxon>
        <taxon>Euteleostomi</taxon>
        <taxon>Actinopterygii</taxon>
        <taxon>Neopterygii</taxon>
        <taxon>Teleostei</taxon>
        <taxon>Neoteleostei</taxon>
        <taxon>Acanthomorphata</taxon>
        <taxon>Eupercaria</taxon>
        <taxon>Tetraodontiformes</taxon>
        <taxon>Molidae</taxon>
        <taxon>Mola</taxon>
    </lineage>
</organism>